<dbReference type="RefSeq" id="XP_062743732.1">
    <property type="nucleotide sequence ID" value="XM_062883714.1"/>
</dbReference>
<reference evidence="1 2" key="1">
    <citation type="journal article" date="2023" name="bioRxiv">
        <title>High-quality genome assemblies of four members of thePodospora anserinaspecies complex.</title>
        <authorList>
            <person name="Ament-Velasquez S.L."/>
            <person name="Vogan A.A."/>
            <person name="Wallerman O."/>
            <person name="Hartmann F."/>
            <person name="Gautier V."/>
            <person name="Silar P."/>
            <person name="Giraud T."/>
            <person name="Johannesson H."/>
        </authorList>
    </citation>
    <scope>NUCLEOTIDE SEQUENCE [LARGE SCALE GENOMIC DNA]</scope>
    <source>
        <strain evidence="1 2">CBS 415.72m</strain>
    </source>
</reference>
<gene>
    <name evidence="1" type="ORF">QC762_0068890</name>
</gene>
<name>A0ABR0GGJ8_9PEZI</name>
<dbReference type="EMBL" id="JAFFHA010000006">
    <property type="protein sequence ID" value="KAK4654757.1"/>
    <property type="molecule type" value="Genomic_DNA"/>
</dbReference>
<organism evidence="1 2">
    <name type="scientific">Podospora pseudocomata</name>
    <dbReference type="NCBI Taxonomy" id="2093779"/>
    <lineage>
        <taxon>Eukaryota</taxon>
        <taxon>Fungi</taxon>
        <taxon>Dikarya</taxon>
        <taxon>Ascomycota</taxon>
        <taxon>Pezizomycotina</taxon>
        <taxon>Sordariomycetes</taxon>
        <taxon>Sordariomycetidae</taxon>
        <taxon>Sordariales</taxon>
        <taxon>Podosporaceae</taxon>
        <taxon>Podospora</taxon>
    </lineage>
</organism>
<comment type="caution">
    <text evidence="1">The sequence shown here is derived from an EMBL/GenBank/DDBJ whole genome shotgun (WGS) entry which is preliminary data.</text>
</comment>
<accession>A0ABR0GGJ8</accession>
<sequence length="73" mass="8117">MGTKICIEGSNLRYTSTTSPFAIATANQLRLENENEEHTGRRGRIECVRMHLQQGHCQPVPDPCNMSSGRSSL</sequence>
<proteinExistence type="predicted"/>
<dbReference type="GeneID" id="87903387"/>
<evidence type="ECO:0000313" key="1">
    <source>
        <dbReference type="EMBL" id="KAK4654757.1"/>
    </source>
</evidence>
<keyword evidence="2" id="KW-1185">Reference proteome</keyword>
<protein>
    <submittedName>
        <fullName evidence="1">Uncharacterized protein</fullName>
    </submittedName>
</protein>
<evidence type="ECO:0000313" key="2">
    <source>
        <dbReference type="Proteomes" id="UP001323405"/>
    </source>
</evidence>
<dbReference type="Proteomes" id="UP001323405">
    <property type="component" value="Unassembled WGS sequence"/>
</dbReference>